<dbReference type="EMBL" id="SFCC01000014">
    <property type="protein sequence ID" value="RZQ60938.1"/>
    <property type="molecule type" value="Genomic_DNA"/>
</dbReference>
<evidence type="ECO:0000259" key="3">
    <source>
        <dbReference type="Pfam" id="PF00561"/>
    </source>
</evidence>
<dbReference type="SUPFAM" id="SSF53474">
    <property type="entry name" value="alpha/beta-Hydrolases"/>
    <property type="match status" value="1"/>
</dbReference>
<dbReference type="InterPro" id="IPR000073">
    <property type="entry name" value="AB_hydrolase_1"/>
</dbReference>
<feature type="domain" description="AB hydrolase-1" evidence="3">
    <location>
        <begin position="77"/>
        <end position="222"/>
    </location>
</feature>
<dbReference type="InterPro" id="IPR013595">
    <property type="entry name" value="Pept_S33_TAP-like_C"/>
</dbReference>
<dbReference type="Pfam" id="PF08386">
    <property type="entry name" value="Abhydrolase_4"/>
    <property type="match status" value="1"/>
</dbReference>
<dbReference type="GO" id="GO:0016787">
    <property type="term" value="F:hydrolase activity"/>
    <property type="evidence" value="ECO:0007669"/>
    <property type="project" value="UniProtKB-KW"/>
</dbReference>
<evidence type="ECO:0000313" key="5">
    <source>
        <dbReference type="EMBL" id="RZQ60938.1"/>
    </source>
</evidence>
<accession>A0A4Q7J2G2</accession>
<evidence type="ECO:0000313" key="6">
    <source>
        <dbReference type="Proteomes" id="UP000292003"/>
    </source>
</evidence>
<dbReference type="Gene3D" id="3.40.50.1820">
    <property type="entry name" value="alpha/beta hydrolase"/>
    <property type="match status" value="1"/>
</dbReference>
<dbReference type="Pfam" id="PF00561">
    <property type="entry name" value="Abhydrolase_1"/>
    <property type="match status" value="1"/>
</dbReference>
<feature type="domain" description="Peptidase S33 tripeptidyl aminopeptidase-like C-terminal" evidence="4">
    <location>
        <begin position="360"/>
        <end position="457"/>
    </location>
</feature>
<dbReference type="InterPro" id="IPR051601">
    <property type="entry name" value="Serine_prot/Carboxylest_S33"/>
</dbReference>
<organism evidence="5 6">
    <name type="scientific">Amycolatopsis suaedae</name>
    <dbReference type="NCBI Taxonomy" id="2510978"/>
    <lineage>
        <taxon>Bacteria</taxon>
        <taxon>Bacillati</taxon>
        <taxon>Actinomycetota</taxon>
        <taxon>Actinomycetes</taxon>
        <taxon>Pseudonocardiales</taxon>
        <taxon>Pseudonocardiaceae</taxon>
        <taxon>Amycolatopsis</taxon>
    </lineage>
</organism>
<proteinExistence type="inferred from homology"/>
<dbReference type="Proteomes" id="UP000292003">
    <property type="component" value="Unassembled WGS sequence"/>
</dbReference>
<dbReference type="PANTHER" id="PTHR43248:SF30">
    <property type="entry name" value="AB HYDROLASE-1 DOMAIN-CONTAINING PROTEIN"/>
    <property type="match status" value="1"/>
</dbReference>
<keyword evidence="2 5" id="KW-0378">Hydrolase</keyword>
<dbReference type="PANTHER" id="PTHR43248">
    <property type="entry name" value="2-SUCCINYL-6-HYDROXY-2,4-CYCLOHEXADIENE-1-CARBOXYLATE SYNTHASE"/>
    <property type="match status" value="1"/>
</dbReference>
<evidence type="ECO:0000256" key="2">
    <source>
        <dbReference type="ARBA" id="ARBA00022801"/>
    </source>
</evidence>
<name>A0A4Q7J2G2_9PSEU</name>
<gene>
    <name evidence="5" type="ORF">EWH70_25965</name>
</gene>
<reference evidence="5 6" key="1">
    <citation type="submission" date="2019-02" db="EMBL/GenBank/DDBJ databases">
        <title>Draft genome sequence of Amycolatopsis sp. 8-3EHSu isolated from roots of Suaeda maritima.</title>
        <authorList>
            <person name="Duangmal K."/>
            <person name="Chantavorakit T."/>
        </authorList>
    </citation>
    <scope>NUCLEOTIDE SEQUENCE [LARGE SCALE GENOMIC DNA]</scope>
    <source>
        <strain evidence="5 6">8-3EHSu</strain>
    </source>
</reference>
<dbReference type="InterPro" id="IPR029058">
    <property type="entry name" value="AB_hydrolase_fold"/>
</dbReference>
<dbReference type="AlphaFoldDB" id="A0A4Q7J2G2"/>
<protein>
    <submittedName>
        <fullName evidence="5">Alpha/beta hydrolase</fullName>
    </submittedName>
</protein>
<keyword evidence="6" id="KW-1185">Reference proteome</keyword>
<sequence length="480" mass="52820">MAVLGPLLTAVPAAQASAGIDWKPCADKPEVECARLAVPVDWDKPDGDKIELSLARRKGAEGGDKLGTLMYGPGGPGGAGARDLKSDPIFETPVYQRYDVISYDSRGIGESSPVQCDTANQTRAWPSTEEQFTKQVAQNKAYIEDCRKRTGPVFDHVDTISDVKDMDAIRAALGEEKLNYYGVSYGTLRGQQYAENFPTRVGRLVLDSTMDHSIDNTWDFMRTETHLREELFGIFTQWCEKEATCSLHGRDVPALMKQLYDKAAKGELADPKDPARKLNPVDFALSLEPRVLSERWAELADYIKSFGQGAPASLAAAPAAQRPDPSRAIWCNDWDYRISSFGELRELTDKLAEASPNVRFSSYDTWAVVCLGWEGKPVNPPHKLTLSDEVPPILITNSRYDPATVYPWAQAVSEQSGMPLVTYDGGGHGMYFVDSCSREHIHNYLFKGDVPPANTHCPVQNPVSAGAVLPKPRSLADFTG</sequence>
<evidence type="ECO:0000256" key="1">
    <source>
        <dbReference type="ARBA" id="ARBA00010088"/>
    </source>
</evidence>
<evidence type="ECO:0000259" key="4">
    <source>
        <dbReference type="Pfam" id="PF08386"/>
    </source>
</evidence>
<dbReference type="RefSeq" id="WP_130478151.1">
    <property type="nucleotide sequence ID" value="NZ_SFCC01000014.1"/>
</dbReference>
<comment type="similarity">
    <text evidence="1">Belongs to the peptidase S33 family.</text>
</comment>
<dbReference type="OrthoDB" id="4006962at2"/>
<comment type="caution">
    <text evidence="5">The sequence shown here is derived from an EMBL/GenBank/DDBJ whole genome shotgun (WGS) entry which is preliminary data.</text>
</comment>